<dbReference type="EMBL" id="LT670844">
    <property type="protein sequence ID" value="SHL54416.1"/>
    <property type="molecule type" value="Genomic_DNA"/>
</dbReference>
<dbReference type="SUPFAM" id="SSF53335">
    <property type="entry name" value="S-adenosyl-L-methionine-dependent methyltransferases"/>
    <property type="match status" value="1"/>
</dbReference>
<keyword evidence="1" id="KW-0472">Membrane</keyword>
<proteinExistence type="predicted"/>
<dbReference type="CDD" id="cd02440">
    <property type="entry name" value="AdoMet_MTases"/>
    <property type="match status" value="1"/>
</dbReference>
<keyword evidence="1" id="KW-1133">Transmembrane helix</keyword>
<gene>
    <name evidence="2" type="ORF">SAMN05444159_6159</name>
</gene>
<dbReference type="InterPro" id="IPR029063">
    <property type="entry name" value="SAM-dependent_MTases_sf"/>
</dbReference>
<sequence>MLSALRRRFASSDLFAFNLRNRDRWIAEQAASVPKGSKVLDVGAGSAPYRALFAHCDYKTQDFAQLKNDQLRHGGYAPIDFVCEANAIPVPDACFDVIICTEVLEHVPEPIAVLKEFGRIIATGGRLILTAPLGSGIHQEPYHFYGGYTPYWYRRFLQEAGFDCIAVTANAGTLRHVAQETIRFARMTRPLGFAAPWHIQLLWLPFWLVLAPVLALGVPLAAKLLDRFDREQRFTVGYHVTAIRQRAA</sequence>
<dbReference type="GO" id="GO:0008168">
    <property type="term" value="F:methyltransferase activity"/>
    <property type="evidence" value="ECO:0007669"/>
    <property type="project" value="UniProtKB-KW"/>
</dbReference>
<keyword evidence="1" id="KW-0812">Transmembrane</keyword>
<feature type="transmembrane region" description="Helical" evidence="1">
    <location>
        <begin position="201"/>
        <end position="225"/>
    </location>
</feature>
<evidence type="ECO:0000313" key="2">
    <source>
        <dbReference type="EMBL" id="SHL54416.1"/>
    </source>
</evidence>
<dbReference type="Gene3D" id="3.40.50.150">
    <property type="entry name" value="Vaccinia Virus protein VP39"/>
    <property type="match status" value="1"/>
</dbReference>
<organism evidence="2 3">
    <name type="scientific">Bradyrhizobium lablabi</name>
    <dbReference type="NCBI Taxonomy" id="722472"/>
    <lineage>
        <taxon>Bacteria</taxon>
        <taxon>Pseudomonadati</taxon>
        <taxon>Pseudomonadota</taxon>
        <taxon>Alphaproteobacteria</taxon>
        <taxon>Hyphomicrobiales</taxon>
        <taxon>Nitrobacteraceae</taxon>
        <taxon>Bradyrhizobium</taxon>
    </lineage>
</organism>
<keyword evidence="2" id="KW-0489">Methyltransferase</keyword>
<dbReference type="Pfam" id="PF13489">
    <property type="entry name" value="Methyltransf_23"/>
    <property type="match status" value="1"/>
</dbReference>
<keyword evidence="2" id="KW-0808">Transferase</keyword>
<dbReference type="GO" id="GO:0032259">
    <property type="term" value="P:methylation"/>
    <property type="evidence" value="ECO:0007669"/>
    <property type="project" value="UniProtKB-KW"/>
</dbReference>
<name>A0A1M7BHS0_9BRAD</name>
<dbReference type="Proteomes" id="UP000189935">
    <property type="component" value="Chromosome I"/>
</dbReference>
<protein>
    <submittedName>
        <fullName evidence="2">Ubiquinone/menaquinone biosynthesis C-methylase UbiE</fullName>
    </submittedName>
</protein>
<evidence type="ECO:0000313" key="3">
    <source>
        <dbReference type="Proteomes" id="UP000189935"/>
    </source>
</evidence>
<reference evidence="2 3" key="1">
    <citation type="submission" date="2016-11" db="EMBL/GenBank/DDBJ databases">
        <authorList>
            <person name="Jaros S."/>
            <person name="Januszkiewicz K."/>
            <person name="Wedrychowicz H."/>
        </authorList>
    </citation>
    <scope>NUCLEOTIDE SEQUENCE [LARGE SCALE GENOMIC DNA]</scope>
    <source>
        <strain evidence="2 3">GAS499</strain>
    </source>
</reference>
<accession>A0A1M7BHS0</accession>
<keyword evidence="2" id="KW-0830">Ubiquinone</keyword>
<dbReference type="AlphaFoldDB" id="A0A1M7BHS0"/>
<evidence type="ECO:0000256" key="1">
    <source>
        <dbReference type="SAM" id="Phobius"/>
    </source>
</evidence>
<dbReference type="RefSeq" id="WP_197688375.1">
    <property type="nucleotide sequence ID" value="NZ_LT670844.1"/>
</dbReference>